<dbReference type="STRING" id="658196.A0A397SS51"/>
<dbReference type="GO" id="GO:0051082">
    <property type="term" value="F:unfolded protein binding"/>
    <property type="evidence" value="ECO:0007669"/>
    <property type="project" value="TreeGrafter"/>
</dbReference>
<dbReference type="PANTHER" id="PTHR31996:SF2">
    <property type="entry name" value="COILED-COIL DOMAIN-CONTAINING PROTEIN 115"/>
    <property type="match status" value="1"/>
</dbReference>
<organism evidence="2 3">
    <name type="scientific">Glomus cerebriforme</name>
    <dbReference type="NCBI Taxonomy" id="658196"/>
    <lineage>
        <taxon>Eukaryota</taxon>
        <taxon>Fungi</taxon>
        <taxon>Fungi incertae sedis</taxon>
        <taxon>Mucoromycota</taxon>
        <taxon>Glomeromycotina</taxon>
        <taxon>Glomeromycetes</taxon>
        <taxon>Glomerales</taxon>
        <taxon>Glomeraceae</taxon>
        <taxon>Glomus</taxon>
    </lineage>
</organism>
<dbReference type="GO" id="GO:0070072">
    <property type="term" value="P:vacuolar proton-transporting V-type ATPase complex assembly"/>
    <property type="evidence" value="ECO:0007669"/>
    <property type="project" value="InterPro"/>
</dbReference>
<proteinExistence type="predicted"/>
<dbReference type="EMBL" id="QKYT01000344">
    <property type="protein sequence ID" value="RIA86787.1"/>
    <property type="molecule type" value="Genomic_DNA"/>
</dbReference>
<dbReference type="OrthoDB" id="408631at2759"/>
<dbReference type="GO" id="GO:1990871">
    <property type="term" value="C:Vma12-Vma22 assembly complex"/>
    <property type="evidence" value="ECO:0007669"/>
    <property type="project" value="TreeGrafter"/>
</dbReference>
<keyword evidence="3" id="KW-1185">Reference proteome</keyword>
<evidence type="ECO:0000313" key="2">
    <source>
        <dbReference type="EMBL" id="RIA86787.1"/>
    </source>
</evidence>
<dbReference type="AlphaFoldDB" id="A0A397SS51"/>
<dbReference type="InterPro" id="IPR040357">
    <property type="entry name" value="Vma22/CCDC115"/>
</dbReference>
<evidence type="ECO:0000313" key="3">
    <source>
        <dbReference type="Proteomes" id="UP000265703"/>
    </source>
</evidence>
<comment type="caution">
    <text evidence="2">The sequence shown here is derived from an EMBL/GenBank/DDBJ whole genome shotgun (WGS) entry which is preliminary data.</text>
</comment>
<name>A0A397SS51_9GLOM</name>
<accession>A0A397SS51</accession>
<dbReference type="PANTHER" id="PTHR31996">
    <property type="entry name" value="COILED-COIL DOMAIN-CONTAINING PROTEIN 115"/>
    <property type="match status" value="1"/>
</dbReference>
<dbReference type="Pfam" id="PF21730">
    <property type="entry name" value="Vma22_CCDC115"/>
    <property type="match status" value="1"/>
</dbReference>
<dbReference type="Proteomes" id="UP000265703">
    <property type="component" value="Unassembled WGS sequence"/>
</dbReference>
<gene>
    <name evidence="2" type="ORF">C1645_696644</name>
</gene>
<evidence type="ECO:0000256" key="1">
    <source>
        <dbReference type="ARBA" id="ARBA00093634"/>
    </source>
</evidence>
<reference evidence="2 3" key="1">
    <citation type="submission" date="2018-06" db="EMBL/GenBank/DDBJ databases">
        <title>Comparative genomics reveals the genomic features of Rhizophagus irregularis, R. cerebriforme, R. diaphanum and Gigaspora rosea, and their symbiotic lifestyle signature.</title>
        <authorList>
            <person name="Morin E."/>
            <person name="San Clemente H."/>
            <person name="Chen E.C.H."/>
            <person name="De La Providencia I."/>
            <person name="Hainaut M."/>
            <person name="Kuo A."/>
            <person name="Kohler A."/>
            <person name="Murat C."/>
            <person name="Tang N."/>
            <person name="Roy S."/>
            <person name="Loubradou J."/>
            <person name="Henrissat B."/>
            <person name="Grigoriev I.V."/>
            <person name="Corradi N."/>
            <person name="Roux C."/>
            <person name="Martin F.M."/>
        </authorList>
    </citation>
    <scope>NUCLEOTIDE SEQUENCE [LARGE SCALE GENOMIC DNA]</scope>
    <source>
        <strain evidence="2 3">DAOM 227022</strain>
    </source>
</reference>
<protein>
    <recommendedName>
        <fullName evidence="1">Vacuolar ATPase assembly protein VMA22</fullName>
    </recommendedName>
</protein>
<sequence length="74" mass="8513">MTDEICSTLDNVLFEYLNLISKYQENWQQISKDLEGGFLQLAHAKYTMGPGRLSQDQYDGRMQAASRMCISFVI</sequence>